<evidence type="ECO:0008006" key="4">
    <source>
        <dbReference type="Google" id="ProtNLM"/>
    </source>
</evidence>
<evidence type="ECO:0000313" key="3">
    <source>
        <dbReference type="Proteomes" id="UP001282284"/>
    </source>
</evidence>
<comment type="caution">
    <text evidence="2">The sequence shown here is derived from an EMBL/GenBank/DDBJ whole genome shotgun (WGS) entry which is preliminary data.</text>
</comment>
<dbReference type="PROSITE" id="PS51257">
    <property type="entry name" value="PROKAR_LIPOPROTEIN"/>
    <property type="match status" value="1"/>
</dbReference>
<evidence type="ECO:0000256" key="1">
    <source>
        <dbReference type="SAM" id="Coils"/>
    </source>
</evidence>
<name>A0ABU4G8M5_9BACL</name>
<proteinExistence type="predicted"/>
<keyword evidence="3" id="KW-1185">Reference proteome</keyword>
<dbReference type="EMBL" id="JAUBDI010000007">
    <property type="protein sequence ID" value="MDW0113328.1"/>
    <property type="molecule type" value="Genomic_DNA"/>
</dbReference>
<evidence type="ECO:0000313" key="2">
    <source>
        <dbReference type="EMBL" id="MDW0113328.1"/>
    </source>
</evidence>
<dbReference type="RefSeq" id="WP_317943615.1">
    <property type="nucleotide sequence ID" value="NZ_JAUBDI010000007.1"/>
</dbReference>
<accession>A0ABU4G8M5</accession>
<sequence>MKRLLLGTVCVAVILGGCIEKSNANQSNENHTEEIKELKKHIEQINLENEELLKTVEEQKKALESTEVEPPSDANNGSALIKATKIEKYPQTLYKEMTLDIDRDGEEEIIELYVNAGKMENGQFAWDDGQNWLLVVKDGEKTYPLFDEYVQLGSIDFSTATFDGKPGVVMFMGEHANRYFQKFIFDKKEEGYQKATFYKKENMEDHYNQPASYAFFEDAHELMSTAFTTKLEVALEIGVNGLQDSQKRSSVLEPILIDVENAQRLFDIVRELNPKLTVSVDNATALLYQMVTNPPTAEQMDQLKSIGDVFKDIRNEKWINKEENQINPKVMEKLKEIDFDA</sequence>
<gene>
    <name evidence="2" type="ORF">QT711_09010</name>
</gene>
<feature type="coiled-coil region" evidence="1">
    <location>
        <begin position="21"/>
        <end position="69"/>
    </location>
</feature>
<protein>
    <recommendedName>
        <fullName evidence="4">Lipoprotein</fullName>
    </recommendedName>
</protein>
<reference evidence="2 3" key="1">
    <citation type="submission" date="2023-06" db="EMBL/GenBank/DDBJ databases">
        <title>Sporosarcina sp. nov., isolated from Korean traditional fermented seafood 'Jeotgal'.</title>
        <authorList>
            <person name="Yang A.I."/>
            <person name="Shin N.-R."/>
        </authorList>
    </citation>
    <scope>NUCLEOTIDE SEQUENCE [LARGE SCALE GENOMIC DNA]</scope>
    <source>
        <strain evidence="2 3">KCTC13119</strain>
    </source>
</reference>
<dbReference type="Proteomes" id="UP001282284">
    <property type="component" value="Unassembled WGS sequence"/>
</dbReference>
<organism evidence="2 3">
    <name type="scientific">Sporosarcina saromensis</name>
    <dbReference type="NCBI Taxonomy" id="359365"/>
    <lineage>
        <taxon>Bacteria</taxon>
        <taxon>Bacillati</taxon>
        <taxon>Bacillota</taxon>
        <taxon>Bacilli</taxon>
        <taxon>Bacillales</taxon>
        <taxon>Caryophanaceae</taxon>
        <taxon>Sporosarcina</taxon>
    </lineage>
</organism>
<keyword evidence="1" id="KW-0175">Coiled coil</keyword>